<keyword evidence="8" id="KW-0547">Nucleotide-binding</keyword>
<evidence type="ECO:0000256" key="3">
    <source>
        <dbReference type="ARBA" id="ARBA00023125"/>
    </source>
</evidence>
<sequence>MFNSINGVLTEKSSESICIETHGIEWSVAVSAKSLDSFGMVGATVRVFTWLYHREDQMRLFGFPTREERALFLDLIKVDGIGPKQALRILSGITAENLETALEEGDVHLLQTIPGVGKKTAQKMVLALKGQLSNIHEIGKSASIPQSEFEDIIQALVQMGYDRKAATEQVEAAASALRSKGANPQENENELFRSAIVALSTGK</sequence>
<evidence type="ECO:0000256" key="1">
    <source>
        <dbReference type="ARBA" id="ARBA00022490"/>
    </source>
</evidence>
<evidence type="ECO:0000313" key="8">
    <source>
        <dbReference type="EMBL" id="CEM62008.1"/>
    </source>
</evidence>
<dbReference type="GO" id="GO:0048476">
    <property type="term" value="C:Holliday junction resolvase complex"/>
    <property type="evidence" value="ECO:0007669"/>
    <property type="project" value="UniProtKB-UniRule"/>
</dbReference>
<dbReference type="Proteomes" id="UP000042527">
    <property type="component" value="Unassembled WGS sequence"/>
</dbReference>
<evidence type="ECO:0000259" key="7">
    <source>
        <dbReference type="SMART" id="SM00278"/>
    </source>
</evidence>
<evidence type="ECO:0000256" key="4">
    <source>
        <dbReference type="ARBA" id="ARBA00023172"/>
    </source>
</evidence>
<evidence type="ECO:0000313" key="11">
    <source>
        <dbReference type="Proteomes" id="UP000323594"/>
    </source>
</evidence>
<organism evidence="8 10">
    <name type="scientific">Treponema phagedenis</name>
    <dbReference type="NCBI Taxonomy" id="162"/>
    <lineage>
        <taxon>Bacteria</taxon>
        <taxon>Pseudomonadati</taxon>
        <taxon>Spirochaetota</taxon>
        <taxon>Spirochaetia</taxon>
        <taxon>Spirochaetales</taxon>
        <taxon>Treponemataceae</taxon>
        <taxon>Treponema</taxon>
    </lineage>
</organism>
<gene>
    <name evidence="6 8" type="primary">ruvA</name>
    <name evidence="9" type="ORF">FUT82_04190</name>
    <name evidence="8" type="ORF">TPHV1_250027</name>
</gene>
<feature type="domain" description="Helix-hairpin-helix DNA-binding motif class 1" evidence="7">
    <location>
        <begin position="108"/>
        <end position="127"/>
    </location>
</feature>
<dbReference type="EMBL" id="CP042817">
    <property type="protein sequence ID" value="QEJ99582.1"/>
    <property type="molecule type" value="Genomic_DNA"/>
</dbReference>
<dbReference type="NCBIfam" id="TIGR00084">
    <property type="entry name" value="ruvA"/>
    <property type="match status" value="1"/>
</dbReference>
<dbReference type="InterPro" id="IPR003583">
    <property type="entry name" value="Hlx-hairpin-Hlx_DNA-bd_motif"/>
</dbReference>
<dbReference type="Pfam" id="PF01330">
    <property type="entry name" value="RuvA_N"/>
    <property type="match status" value="1"/>
</dbReference>
<evidence type="ECO:0000256" key="6">
    <source>
        <dbReference type="HAMAP-Rule" id="MF_00031"/>
    </source>
</evidence>
<keyword evidence="2 6" id="KW-0227">DNA damage</keyword>
<feature type="region of interest" description="Domain III" evidence="6">
    <location>
        <begin position="144"/>
        <end position="203"/>
    </location>
</feature>
<dbReference type="Gene3D" id="1.10.150.20">
    <property type="entry name" value="5' to 3' exonuclease, C-terminal subdomain"/>
    <property type="match status" value="1"/>
</dbReference>
<dbReference type="InterPro" id="IPR010994">
    <property type="entry name" value="RuvA_2-like"/>
</dbReference>
<proteinExistence type="inferred from homology"/>
<keyword evidence="4 6" id="KW-0233">DNA recombination</keyword>
<keyword evidence="5 6" id="KW-0234">DNA repair</keyword>
<dbReference type="InterPro" id="IPR013849">
    <property type="entry name" value="DNA_helicase_Holl-junc_RuvA_I"/>
</dbReference>
<keyword evidence="3 6" id="KW-0238">DNA-binding</keyword>
<dbReference type="GO" id="GO:0000400">
    <property type="term" value="F:four-way junction DNA binding"/>
    <property type="evidence" value="ECO:0007669"/>
    <property type="project" value="UniProtKB-UniRule"/>
</dbReference>
<keyword evidence="8" id="KW-0347">Helicase</keyword>
<accession>A0A0B7GU66</accession>
<comment type="subcellular location">
    <subcellularLocation>
        <location evidence="6">Cytoplasm</location>
    </subcellularLocation>
</comment>
<dbReference type="GO" id="GO:0005737">
    <property type="term" value="C:cytoplasm"/>
    <property type="evidence" value="ECO:0007669"/>
    <property type="project" value="UniProtKB-SubCell"/>
</dbReference>
<dbReference type="InterPro" id="IPR012340">
    <property type="entry name" value="NA-bd_OB-fold"/>
</dbReference>
<dbReference type="HAMAP" id="MF_00031">
    <property type="entry name" value="DNA_HJ_migration_RuvA"/>
    <property type="match status" value="1"/>
</dbReference>
<dbReference type="SUPFAM" id="SSF50249">
    <property type="entry name" value="Nucleic acid-binding proteins"/>
    <property type="match status" value="1"/>
</dbReference>
<comment type="caution">
    <text evidence="6">Lacks conserved residue(s) required for the propagation of feature annotation.</text>
</comment>
<dbReference type="EMBL" id="CDNC01000018">
    <property type="protein sequence ID" value="CEM62008.1"/>
    <property type="molecule type" value="Genomic_DNA"/>
</dbReference>
<dbReference type="GO" id="GO:0016787">
    <property type="term" value="F:hydrolase activity"/>
    <property type="evidence" value="ECO:0007669"/>
    <property type="project" value="UniProtKB-KW"/>
</dbReference>
<evidence type="ECO:0000313" key="10">
    <source>
        <dbReference type="Proteomes" id="UP000042527"/>
    </source>
</evidence>
<reference evidence="9 11" key="3">
    <citation type="submission" date="2019-08" db="EMBL/GenBank/DDBJ databases">
        <authorList>
            <person name="Kuhnert P."/>
        </authorList>
    </citation>
    <scope>NUCLEOTIDE SEQUENCE [LARGE SCALE GENOMIC DNA]</scope>
    <source>
        <strain evidence="9 11">B36.5</strain>
    </source>
</reference>
<comment type="subunit">
    <text evidence="6">Homotetramer. Forms an RuvA(8)-RuvB(12)-Holliday junction (HJ) complex. HJ DNA is sandwiched between 2 RuvA tetramers; dsDNA enters through RuvA and exits via RuvB. An RuvB hexamer assembles on each DNA strand where it exits the tetramer. Each RuvB hexamer is contacted by two RuvA subunits (via domain III) on 2 adjacent RuvB subunits; this complex drives branch migration. In the full resolvosome a probable DNA-RuvA(4)-RuvB(12)-RuvC(2) complex forms which resolves the HJ.</text>
</comment>
<dbReference type="GO" id="GO:0006310">
    <property type="term" value="P:DNA recombination"/>
    <property type="evidence" value="ECO:0007669"/>
    <property type="project" value="UniProtKB-UniRule"/>
</dbReference>
<dbReference type="SMART" id="SM00278">
    <property type="entry name" value="HhH1"/>
    <property type="match status" value="2"/>
</dbReference>
<dbReference type="AlphaFoldDB" id="A0A0B7GU66"/>
<reference evidence="10" key="1">
    <citation type="submission" date="2015-01" db="EMBL/GenBank/DDBJ databases">
        <authorList>
            <person name="Manzoor Shahid"/>
            <person name="Zubair Saima"/>
        </authorList>
    </citation>
    <scope>NUCLEOTIDE SEQUENCE [LARGE SCALE GENOMIC DNA]</scope>
    <source>
        <strain evidence="10">V1</strain>
    </source>
</reference>
<keyword evidence="10" id="KW-1185">Reference proteome</keyword>
<keyword evidence="8" id="KW-0067">ATP-binding</keyword>
<dbReference type="GeneID" id="57754263"/>
<dbReference type="GO" id="GO:0009378">
    <property type="term" value="F:four-way junction helicase activity"/>
    <property type="evidence" value="ECO:0007669"/>
    <property type="project" value="InterPro"/>
</dbReference>
<feature type="region of interest" description="Domain I" evidence="6">
    <location>
        <begin position="1"/>
        <end position="64"/>
    </location>
</feature>
<dbReference type="OrthoDB" id="5293449at2"/>
<reference evidence="8" key="2">
    <citation type="submission" date="2015-01" db="EMBL/GenBank/DDBJ databases">
        <authorList>
            <person name="Xiang T."/>
            <person name="Song Y."/>
            <person name="Huang L."/>
            <person name="Wang B."/>
            <person name="Wu P."/>
        </authorList>
    </citation>
    <scope>NUCLEOTIDE SEQUENCE [LARGE SCALE GENOMIC DNA]</scope>
    <source>
        <strain evidence="8">V1</strain>
    </source>
</reference>
<dbReference type="Proteomes" id="UP000323594">
    <property type="component" value="Chromosome"/>
</dbReference>
<dbReference type="Pfam" id="PF14520">
    <property type="entry name" value="HHH_5"/>
    <property type="match status" value="1"/>
</dbReference>
<dbReference type="GO" id="GO:0006281">
    <property type="term" value="P:DNA repair"/>
    <property type="evidence" value="ECO:0007669"/>
    <property type="project" value="UniProtKB-UniRule"/>
</dbReference>
<evidence type="ECO:0000313" key="9">
    <source>
        <dbReference type="EMBL" id="QEJ99582.1"/>
    </source>
</evidence>
<keyword evidence="8" id="KW-0378">Hydrolase</keyword>
<evidence type="ECO:0000256" key="5">
    <source>
        <dbReference type="ARBA" id="ARBA00023204"/>
    </source>
</evidence>
<comment type="similarity">
    <text evidence="6">Belongs to the RuvA family.</text>
</comment>
<name>A0A0B7GU66_TREPH</name>
<evidence type="ECO:0000256" key="2">
    <source>
        <dbReference type="ARBA" id="ARBA00022763"/>
    </source>
</evidence>
<dbReference type="Gene3D" id="2.40.50.140">
    <property type="entry name" value="Nucleic acid-binding proteins"/>
    <property type="match status" value="1"/>
</dbReference>
<dbReference type="GO" id="GO:0005524">
    <property type="term" value="F:ATP binding"/>
    <property type="evidence" value="ECO:0007669"/>
    <property type="project" value="InterPro"/>
</dbReference>
<comment type="function">
    <text evidence="6">The RuvA-RuvB-RuvC complex processes Holliday junction (HJ) DNA during genetic recombination and DNA repair, while the RuvA-RuvB complex plays an important role in the rescue of blocked DNA replication forks via replication fork reversal (RFR). RuvA specifically binds to HJ cruciform DNA, conferring on it an open structure. The RuvB hexamer acts as an ATP-dependent pump, pulling dsDNA into and through the RuvAB complex. HJ branch migration allows RuvC to scan DNA until it finds its consensus sequence, where it cleaves and resolves the cruciform DNA.</text>
</comment>
<feature type="domain" description="Helix-hairpin-helix DNA-binding motif class 1" evidence="7">
    <location>
        <begin position="73"/>
        <end position="92"/>
    </location>
</feature>
<dbReference type="SUPFAM" id="SSF47781">
    <property type="entry name" value="RuvA domain 2-like"/>
    <property type="match status" value="1"/>
</dbReference>
<dbReference type="InterPro" id="IPR000085">
    <property type="entry name" value="RuvA"/>
</dbReference>
<dbReference type="RefSeq" id="WP_002700292.1">
    <property type="nucleotide sequence ID" value="NZ_CDNC01000018.1"/>
</dbReference>
<keyword evidence="1 6" id="KW-0963">Cytoplasm</keyword>
<comment type="domain">
    <text evidence="6">Has three domains with a flexible linker between the domains II and III and assumes an 'L' shape. Domain III is highly mobile and contacts RuvB.</text>
</comment>
<protein>
    <recommendedName>
        <fullName evidence="6">Holliday junction branch migration complex subunit RuvA</fullName>
    </recommendedName>
</protein>